<evidence type="ECO:0000313" key="3">
    <source>
        <dbReference type="Proteomes" id="UP000696931"/>
    </source>
</evidence>
<feature type="compositionally biased region" description="Gly residues" evidence="1">
    <location>
        <begin position="92"/>
        <end position="103"/>
    </location>
</feature>
<evidence type="ECO:0000256" key="1">
    <source>
        <dbReference type="SAM" id="MobiDB-lite"/>
    </source>
</evidence>
<dbReference type="AlphaFoldDB" id="A0A933S9F4"/>
<reference evidence="2" key="1">
    <citation type="submission" date="2020-07" db="EMBL/GenBank/DDBJ databases">
        <title>Huge and variable diversity of episymbiotic CPR bacteria and DPANN archaea in groundwater ecosystems.</title>
        <authorList>
            <person name="He C.Y."/>
            <person name="Keren R."/>
            <person name="Whittaker M."/>
            <person name="Farag I.F."/>
            <person name="Doudna J."/>
            <person name="Cate J.H.D."/>
            <person name="Banfield J.F."/>
        </authorList>
    </citation>
    <scope>NUCLEOTIDE SEQUENCE</scope>
    <source>
        <strain evidence="2">NC_groundwater_1813_Pr3_B-0.1um_71_17</strain>
    </source>
</reference>
<dbReference type="Proteomes" id="UP000696931">
    <property type="component" value="Unassembled WGS sequence"/>
</dbReference>
<comment type="caution">
    <text evidence="2">The sequence shown here is derived from an EMBL/GenBank/DDBJ whole genome shotgun (WGS) entry which is preliminary data.</text>
</comment>
<name>A0A933S9F4_UNCEI</name>
<protein>
    <submittedName>
        <fullName evidence="2">Uncharacterized protein</fullName>
    </submittedName>
</protein>
<dbReference type="EMBL" id="JACRIW010000013">
    <property type="protein sequence ID" value="MBI5168139.1"/>
    <property type="molecule type" value="Genomic_DNA"/>
</dbReference>
<evidence type="ECO:0000313" key="2">
    <source>
        <dbReference type="EMBL" id="MBI5168139.1"/>
    </source>
</evidence>
<organism evidence="2 3">
    <name type="scientific">Eiseniibacteriota bacterium</name>
    <dbReference type="NCBI Taxonomy" id="2212470"/>
    <lineage>
        <taxon>Bacteria</taxon>
        <taxon>Candidatus Eiseniibacteriota</taxon>
    </lineage>
</organism>
<feature type="region of interest" description="Disordered" evidence="1">
    <location>
        <begin position="92"/>
        <end position="111"/>
    </location>
</feature>
<gene>
    <name evidence="2" type="ORF">HZA61_01490</name>
</gene>
<accession>A0A933S9F4</accession>
<feature type="non-terminal residue" evidence="2">
    <location>
        <position position="1"/>
    </location>
</feature>
<proteinExistence type="predicted"/>
<sequence length="111" mass="11261">EVNARALATLAAGRRVFVLGALPPTSARQFSPLPPAAPSGTLGWNSDAYTLAWTRHFLSDVLPGITGARAVAGMRTNVSPYEDTQLYVLEGAGGPSSAGGAGGATPVTLPK</sequence>